<dbReference type="EMBL" id="NEDP02004667">
    <property type="protein sequence ID" value="OWF44822.1"/>
    <property type="molecule type" value="Genomic_DNA"/>
</dbReference>
<dbReference type="CDD" id="cd11286">
    <property type="entry name" value="ADF_cofilin_like"/>
    <property type="match status" value="1"/>
</dbReference>
<comment type="caution">
    <text evidence="5">The sequence shown here is derived from an EMBL/GenBank/DDBJ whole genome shotgun (WGS) entry which is preliminary data.</text>
</comment>
<dbReference type="OrthoDB" id="10249245at2759"/>
<dbReference type="AlphaFoldDB" id="A0A210Q7V3"/>
<dbReference type="STRING" id="6573.A0A210Q7V3"/>
<dbReference type="GO" id="GO:0003779">
    <property type="term" value="F:actin binding"/>
    <property type="evidence" value="ECO:0007669"/>
    <property type="project" value="UniProtKB-KW"/>
</dbReference>
<evidence type="ECO:0000313" key="6">
    <source>
        <dbReference type="Proteomes" id="UP000242188"/>
    </source>
</evidence>
<evidence type="ECO:0000313" key="5">
    <source>
        <dbReference type="EMBL" id="OWF44822.1"/>
    </source>
</evidence>
<dbReference type="Pfam" id="PF00241">
    <property type="entry name" value="Cofilin_ADF"/>
    <property type="match status" value="1"/>
</dbReference>
<feature type="domain" description="ADF-H" evidence="4">
    <location>
        <begin position="4"/>
        <end position="142"/>
    </location>
</feature>
<reference evidence="5 6" key="1">
    <citation type="journal article" date="2017" name="Nat. Ecol. Evol.">
        <title>Scallop genome provides insights into evolution of bilaterian karyotype and development.</title>
        <authorList>
            <person name="Wang S."/>
            <person name="Zhang J."/>
            <person name="Jiao W."/>
            <person name="Li J."/>
            <person name="Xun X."/>
            <person name="Sun Y."/>
            <person name="Guo X."/>
            <person name="Huan P."/>
            <person name="Dong B."/>
            <person name="Zhang L."/>
            <person name="Hu X."/>
            <person name="Sun X."/>
            <person name="Wang J."/>
            <person name="Zhao C."/>
            <person name="Wang Y."/>
            <person name="Wang D."/>
            <person name="Huang X."/>
            <person name="Wang R."/>
            <person name="Lv J."/>
            <person name="Li Y."/>
            <person name="Zhang Z."/>
            <person name="Liu B."/>
            <person name="Lu W."/>
            <person name="Hui Y."/>
            <person name="Liang J."/>
            <person name="Zhou Z."/>
            <person name="Hou R."/>
            <person name="Li X."/>
            <person name="Liu Y."/>
            <person name="Li H."/>
            <person name="Ning X."/>
            <person name="Lin Y."/>
            <person name="Zhao L."/>
            <person name="Xing Q."/>
            <person name="Dou J."/>
            <person name="Li Y."/>
            <person name="Mao J."/>
            <person name="Guo H."/>
            <person name="Dou H."/>
            <person name="Li T."/>
            <person name="Mu C."/>
            <person name="Jiang W."/>
            <person name="Fu Q."/>
            <person name="Fu X."/>
            <person name="Miao Y."/>
            <person name="Liu J."/>
            <person name="Yu Q."/>
            <person name="Li R."/>
            <person name="Liao H."/>
            <person name="Li X."/>
            <person name="Kong Y."/>
            <person name="Jiang Z."/>
            <person name="Chourrout D."/>
            <person name="Li R."/>
            <person name="Bao Z."/>
        </authorList>
    </citation>
    <scope>NUCLEOTIDE SEQUENCE [LARGE SCALE GENOMIC DNA]</scope>
    <source>
        <strain evidence="5 6">PY_sf001</strain>
    </source>
</reference>
<accession>A0A210Q7V3</accession>
<dbReference type="PANTHER" id="PTHR11913">
    <property type="entry name" value="COFILIN-RELATED"/>
    <property type="match status" value="1"/>
</dbReference>
<dbReference type="PROSITE" id="PS51263">
    <property type="entry name" value="ADF_H"/>
    <property type="match status" value="1"/>
</dbReference>
<dbReference type="SUPFAM" id="SSF55753">
    <property type="entry name" value="Actin depolymerizing proteins"/>
    <property type="match status" value="1"/>
</dbReference>
<proteinExistence type="inferred from homology"/>
<organism evidence="5 6">
    <name type="scientific">Mizuhopecten yessoensis</name>
    <name type="common">Japanese scallop</name>
    <name type="synonym">Patinopecten yessoensis</name>
    <dbReference type="NCBI Taxonomy" id="6573"/>
    <lineage>
        <taxon>Eukaryota</taxon>
        <taxon>Metazoa</taxon>
        <taxon>Spiralia</taxon>
        <taxon>Lophotrochozoa</taxon>
        <taxon>Mollusca</taxon>
        <taxon>Bivalvia</taxon>
        <taxon>Autobranchia</taxon>
        <taxon>Pteriomorphia</taxon>
        <taxon>Pectinida</taxon>
        <taxon>Pectinoidea</taxon>
        <taxon>Pectinidae</taxon>
        <taxon>Mizuhopecten</taxon>
    </lineage>
</organism>
<comment type="similarity">
    <text evidence="1">Belongs to the actin-binding proteins ADF family.</text>
</comment>
<name>A0A210Q7V3_MIZYE</name>
<dbReference type="InterPro" id="IPR002108">
    <property type="entry name" value="ADF-H"/>
</dbReference>
<keyword evidence="2" id="KW-0009">Actin-binding</keyword>
<evidence type="ECO:0000256" key="1">
    <source>
        <dbReference type="ARBA" id="ARBA00006844"/>
    </source>
</evidence>
<dbReference type="InterPro" id="IPR017904">
    <property type="entry name" value="ADF/Cofilin"/>
</dbReference>
<gene>
    <name evidence="5" type="ORF">KP79_PYT16591</name>
</gene>
<protein>
    <submittedName>
        <fullName evidence="5">Actophorin</fullName>
    </submittedName>
</protein>
<dbReference type="GO" id="GO:0015629">
    <property type="term" value="C:actin cytoskeleton"/>
    <property type="evidence" value="ECO:0007669"/>
    <property type="project" value="InterPro"/>
</dbReference>
<dbReference type="Proteomes" id="UP000242188">
    <property type="component" value="Unassembled WGS sequence"/>
</dbReference>
<dbReference type="GO" id="GO:0030042">
    <property type="term" value="P:actin filament depolymerization"/>
    <property type="evidence" value="ECO:0007669"/>
    <property type="project" value="InterPro"/>
</dbReference>
<keyword evidence="6" id="KW-1185">Reference proteome</keyword>
<evidence type="ECO:0000256" key="3">
    <source>
        <dbReference type="SAM" id="MobiDB-lite"/>
    </source>
</evidence>
<dbReference type="InterPro" id="IPR029006">
    <property type="entry name" value="ADF-H/Gelsolin-like_dom_sf"/>
</dbReference>
<evidence type="ECO:0000256" key="2">
    <source>
        <dbReference type="ARBA" id="ARBA00023203"/>
    </source>
</evidence>
<dbReference type="Gene3D" id="3.40.20.10">
    <property type="entry name" value="Severin"/>
    <property type="match status" value="1"/>
</dbReference>
<feature type="region of interest" description="Disordered" evidence="3">
    <location>
        <begin position="166"/>
        <end position="188"/>
    </location>
</feature>
<sequence length="188" mass="21291">MASGVKVADSCSKAFDRLKSAHSVKFVLFKLNKELTEVVVDKEVVSKSGQNKYDCYEAFVRNLPDDECRYGAFEYAGRVDSEGKVVEKVVFVSWAPSCSKLKHKMIHASTLSAVKSKLKVNDVLQIHDKDDLDEDCICSKLRISLDKGHCEKQKALHPYCPEQDEYVDHDDHHGGHHEGEQQQQQCLH</sequence>
<feature type="compositionally biased region" description="Basic and acidic residues" evidence="3">
    <location>
        <begin position="169"/>
        <end position="180"/>
    </location>
</feature>
<evidence type="ECO:0000259" key="4">
    <source>
        <dbReference type="PROSITE" id="PS51263"/>
    </source>
</evidence>
<dbReference type="SMART" id="SM00102">
    <property type="entry name" value="ADF"/>
    <property type="match status" value="1"/>
</dbReference>